<organism evidence="1 2">
    <name type="scientific">Nemorincola caseinilytica</name>
    <dbReference type="NCBI Taxonomy" id="2054315"/>
    <lineage>
        <taxon>Bacteria</taxon>
        <taxon>Pseudomonadati</taxon>
        <taxon>Bacteroidota</taxon>
        <taxon>Chitinophagia</taxon>
        <taxon>Chitinophagales</taxon>
        <taxon>Chitinophagaceae</taxon>
        <taxon>Nemorincola</taxon>
    </lineage>
</organism>
<proteinExistence type="predicted"/>
<protein>
    <recommendedName>
        <fullName evidence="3">Helix-hairpin-helix motif-containing protein</fullName>
    </recommendedName>
</protein>
<comment type="caution">
    <text evidence="1">The sequence shown here is derived from an EMBL/GenBank/DDBJ whole genome shotgun (WGS) entry which is preliminary data.</text>
</comment>
<dbReference type="Gene3D" id="1.10.150.320">
    <property type="entry name" value="Photosystem II 12 kDa extrinsic protein"/>
    <property type="match status" value="1"/>
</dbReference>
<evidence type="ECO:0008006" key="3">
    <source>
        <dbReference type="Google" id="ProtNLM"/>
    </source>
</evidence>
<dbReference type="RefSeq" id="WP_345085619.1">
    <property type="nucleotide sequence ID" value="NZ_BAABFA010000024.1"/>
</dbReference>
<dbReference type="SUPFAM" id="SSF47781">
    <property type="entry name" value="RuvA domain 2-like"/>
    <property type="match status" value="1"/>
</dbReference>
<dbReference type="InterPro" id="IPR010994">
    <property type="entry name" value="RuvA_2-like"/>
</dbReference>
<dbReference type="EMBL" id="BAABFA010000024">
    <property type="protein sequence ID" value="GAA4470535.1"/>
    <property type="molecule type" value="Genomic_DNA"/>
</dbReference>
<dbReference type="Pfam" id="PF12836">
    <property type="entry name" value="HHH_3"/>
    <property type="match status" value="1"/>
</dbReference>
<evidence type="ECO:0000313" key="1">
    <source>
        <dbReference type="EMBL" id="GAA4470535.1"/>
    </source>
</evidence>
<name>A0ABP8NT82_9BACT</name>
<accession>A0ABP8NT82</accession>
<gene>
    <name evidence="1" type="ORF">GCM10023093_31980</name>
</gene>
<sequence length="134" mass="15313">MKNRIRSYITFSSKERAGLAVLLVLLLLLIGIKATMHLWVQPDMDRAEEERLRQAWENYKASGPDAPRQQPGMVSINKADSATLVQVKGIDPEAARKIIWRRRIIGPYTDIEQLRETCSLPDTVFADLRKHVCL</sequence>
<reference evidence="2" key="1">
    <citation type="journal article" date="2019" name="Int. J. Syst. Evol. Microbiol.">
        <title>The Global Catalogue of Microorganisms (GCM) 10K type strain sequencing project: providing services to taxonomists for standard genome sequencing and annotation.</title>
        <authorList>
            <consortium name="The Broad Institute Genomics Platform"/>
            <consortium name="The Broad Institute Genome Sequencing Center for Infectious Disease"/>
            <person name="Wu L."/>
            <person name="Ma J."/>
        </authorList>
    </citation>
    <scope>NUCLEOTIDE SEQUENCE [LARGE SCALE GENOMIC DNA]</scope>
    <source>
        <strain evidence="2">JCM 32105</strain>
    </source>
</reference>
<dbReference type="Proteomes" id="UP001500067">
    <property type="component" value="Unassembled WGS sequence"/>
</dbReference>
<keyword evidence="2" id="KW-1185">Reference proteome</keyword>
<evidence type="ECO:0000313" key="2">
    <source>
        <dbReference type="Proteomes" id="UP001500067"/>
    </source>
</evidence>